<dbReference type="Gene3D" id="3.40.50.2300">
    <property type="match status" value="2"/>
</dbReference>
<feature type="chain" id="PRO_5044557416" evidence="2">
    <location>
        <begin position="21"/>
        <end position="364"/>
    </location>
</feature>
<dbReference type="STRING" id="52694.ACWI_25320"/>
<evidence type="ECO:0000313" key="4">
    <source>
        <dbReference type="EMBL" id="OFV69890.1"/>
    </source>
</evidence>
<proteinExistence type="predicted"/>
<dbReference type="EMBL" id="VSLA01000013">
    <property type="protein sequence ID" value="TYC85821.1"/>
    <property type="molecule type" value="Genomic_DNA"/>
</dbReference>
<dbReference type="OrthoDB" id="9769871at2"/>
<evidence type="ECO:0000313" key="7">
    <source>
        <dbReference type="Proteomes" id="UP000176244"/>
    </source>
</evidence>
<evidence type="ECO:0000313" key="6">
    <source>
        <dbReference type="EMBL" id="UYO63705.1"/>
    </source>
</evidence>
<organism evidence="4 7">
    <name type="scientific">Acetobacterium wieringae</name>
    <dbReference type="NCBI Taxonomy" id="52694"/>
    <lineage>
        <taxon>Bacteria</taxon>
        <taxon>Bacillati</taxon>
        <taxon>Bacillota</taxon>
        <taxon>Clostridia</taxon>
        <taxon>Eubacteriales</taxon>
        <taxon>Eubacteriaceae</taxon>
        <taxon>Acetobacterium</taxon>
    </lineage>
</organism>
<dbReference type="CDD" id="cd19963">
    <property type="entry name" value="PBP1_BMP-like"/>
    <property type="match status" value="1"/>
</dbReference>
<dbReference type="PANTHER" id="PTHR43208:SF1">
    <property type="entry name" value="ABC TRANSPORTER SUBSTRATE-BINDING PROTEIN"/>
    <property type="match status" value="1"/>
</dbReference>
<keyword evidence="9" id="KW-1185">Reference proteome</keyword>
<dbReference type="AlphaFoldDB" id="A0A1F2PES9"/>
<dbReference type="GO" id="GO:0005886">
    <property type="term" value="C:plasma membrane"/>
    <property type="evidence" value="ECO:0007669"/>
    <property type="project" value="InterPro"/>
</dbReference>
<evidence type="ECO:0000256" key="2">
    <source>
        <dbReference type="SAM" id="SignalP"/>
    </source>
</evidence>
<dbReference type="EMBL" id="LKEU01000035">
    <property type="protein sequence ID" value="OFV69890.1"/>
    <property type="molecule type" value="Genomic_DNA"/>
</dbReference>
<evidence type="ECO:0000313" key="5">
    <source>
        <dbReference type="EMBL" id="TYC85821.1"/>
    </source>
</evidence>
<reference evidence="6" key="3">
    <citation type="submission" date="2021-11" db="EMBL/GenBank/DDBJ databases">
        <title>Isoprene-degrading acetogen.</title>
        <authorList>
            <person name="Yang Y."/>
            <person name="Jin H."/>
            <person name="Yan J."/>
        </authorList>
    </citation>
    <scope>NUCLEOTIDE SEQUENCE</scope>
    <source>
        <strain evidence="6">Berkeley</strain>
    </source>
</reference>
<feature type="signal peptide" evidence="2">
    <location>
        <begin position="1"/>
        <end position="20"/>
    </location>
</feature>
<dbReference type="InterPro" id="IPR003760">
    <property type="entry name" value="PnrA-like"/>
</dbReference>
<keyword evidence="1 2" id="KW-0732">Signal</keyword>
<dbReference type="PROSITE" id="PS51257">
    <property type="entry name" value="PROKAR_LIPOPROTEIN"/>
    <property type="match status" value="1"/>
</dbReference>
<dbReference type="Proteomes" id="UP000322619">
    <property type="component" value="Unassembled WGS sequence"/>
</dbReference>
<reference evidence="4 7" key="1">
    <citation type="submission" date="2015-09" db="EMBL/GenBank/DDBJ databases">
        <title>Genome sequence of Acetobacterium wieringae DSM 1911.</title>
        <authorList>
            <person name="Poehlein A."/>
            <person name="Bengelsdorf F.R."/>
            <person name="Schiel-Bengelsdorf B."/>
            <person name="Duerre P."/>
            <person name="Daniel R."/>
        </authorList>
    </citation>
    <scope>NUCLEOTIDE SEQUENCE [LARGE SCALE GENOMIC DNA]</scope>
    <source>
        <strain evidence="4 7">DSM 1911</strain>
    </source>
</reference>
<evidence type="ECO:0000259" key="3">
    <source>
        <dbReference type="Pfam" id="PF02608"/>
    </source>
</evidence>
<dbReference type="Pfam" id="PF02608">
    <property type="entry name" value="Bmp"/>
    <property type="match status" value="1"/>
</dbReference>
<evidence type="ECO:0000313" key="9">
    <source>
        <dbReference type="Proteomes" id="UP001163550"/>
    </source>
</evidence>
<dbReference type="Proteomes" id="UP000176244">
    <property type="component" value="Unassembled WGS sequence"/>
</dbReference>
<dbReference type="InterPro" id="IPR052910">
    <property type="entry name" value="ABC-Purine-Binding"/>
</dbReference>
<dbReference type="RefSeq" id="WP_070371806.1">
    <property type="nucleotide sequence ID" value="NZ_CABIIK010000045.1"/>
</dbReference>
<sequence length="364" mass="38734">MKKRLGVLMLALVLVVVSVAGCSSGSTSKKDEVTKVGFIYVGPADDGGWSQAHDNGRAKMVENMGGKVETIVKENVPEEKSAVVSTIRDMVDQGCTIIYGTSYGFMDGMVEAAKEFPDVKFEHCSGYMTADNLGTYFGKIEEPRYLSGIVAGLTTKTNKIAYVAAMPIPEVIRGINAFALGVKSVNPAATVNVSWTNTWYDPTVEKAAAEALIQQGCDVTAQHQDSTATMEAAKEAGKLSIGYDLSAATTMPEVYMTAPLWDFSGYYTDSVQSVIDGTWKSQQYWGGMNDGIVLLDELTALAPGTAKGQVETAEAAIKSGSLVIFAGELKDQTGAVKVPAGTSMTDEALLSMDWFVDNVVGSLK</sequence>
<dbReference type="PANTHER" id="PTHR43208">
    <property type="entry name" value="ABC TRANSPORTER SUBSTRATE-BINDING PROTEIN"/>
    <property type="match status" value="1"/>
</dbReference>
<name>A0A1F2PES9_9FIRM</name>
<accession>A0A1F2PES9</accession>
<feature type="domain" description="ABC transporter substrate-binding protein PnrA-like" evidence="3">
    <location>
        <begin position="34"/>
        <end position="301"/>
    </location>
</feature>
<evidence type="ECO:0000313" key="8">
    <source>
        <dbReference type="Proteomes" id="UP000322619"/>
    </source>
</evidence>
<dbReference type="EMBL" id="CP087994">
    <property type="protein sequence ID" value="UYO63705.1"/>
    <property type="molecule type" value="Genomic_DNA"/>
</dbReference>
<evidence type="ECO:0000256" key="1">
    <source>
        <dbReference type="ARBA" id="ARBA00022729"/>
    </source>
</evidence>
<protein>
    <submittedName>
        <fullName evidence="5">BMP family ABC transporter substrate-binding protein</fullName>
    </submittedName>
    <submittedName>
        <fullName evidence="4">Purine-binding protein</fullName>
    </submittedName>
</protein>
<dbReference type="Proteomes" id="UP001163550">
    <property type="component" value="Chromosome"/>
</dbReference>
<gene>
    <name evidence="4" type="ORF">ACWI_25320</name>
    <name evidence="5" type="ORF">FXB42_08090</name>
    <name evidence="6" type="ORF">LNN31_04550</name>
</gene>
<reference evidence="5 8" key="2">
    <citation type="submission" date="2019-08" db="EMBL/GenBank/DDBJ databases">
        <title>Isolation and enrichment of carboxydotrophic bacteria from anaerobic sludge for the production of bio-based chemicals from syngas.</title>
        <authorList>
            <person name="Antares A.L."/>
            <person name="Moreira J."/>
            <person name="Diender M."/>
            <person name="Parshina S.N."/>
            <person name="Stams A.J.M."/>
            <person name="Alves M."/>
            <person name="Alves J.I."/>
            <person name="Sousa D.Z."/>
        </authorList>
    </citation>
    <scope>NUCLEOTIDE SEQUENCE [LARGE SCALE GENOMIC DNA]</scope>
    <source>
        <strain evidence="5 8">JM</strain>
    </source>
</reference>